<dbReference type="STRING" id="692275.M3CZE1"/>
<dbReference type="PANTHER" id="PTHR38165">
    <property type="match status" value="1"/>
</dbReference>
<evidence type="ECO:0000313" key="4">
    <source>
        <dbReference type="Proteomes" id="UP000016931"/>
    </source>
</evidence>
<dbReference type="InterPro" id="IPR042517">
    <property type="entry name" value="Glyco_hydro_64_N_2"/>
</dbReference>
<dbReference type="Gene3D" id="2.60.110.10">
    <property type="entry name" value="Thaumatin"/>
    <property type="match status" value="1"/>
</dbReference>
<dbReference type="AlphaFoldDB" id="M3CZE1"/>
<reference evidence="3 4" key="1">
    <citation type="journal article" date="2012" name="PLoS Pathog.">
        <title>Diverse lifestyles and strategies of plant pathogenesis encoded in the genomes of eighteen Dothideomycetes fungi.</title>
        <authorList>
            <person name="Ohm R.A."/>
            <person name="Feau N."/>
            <person name="Henrissat B."/>
            <person name="Schoch C.L."/>
            <person name="Horwitz B.A."/>
            <person name="Barry K.W."/>
            <person name="Condon B.J."/>
            <person name="Copeland A.C."/>
            <person name="Dhillon B."/>
            <person name="Glaser F."/>
            <person name="Hesse C.N."/>
            <person name="Kosti I."/>
            <person name="LaButti K."/>
            <person name="Lindquist E.A."/>
            <person name="Lucas S."/>
            <person name="Salamov A.A."/>
            <person name="Bradshaw R.E."/>
            <person name="Ciuffetti L."/>
            <person name="Hamelin R.C."/>
            <person name="Kema G.H.J."/>
            <person name="Lawrence C."/>
            <person name="Scott J.A."/>
            <person name="Spatafora J.W."/>
            <person name="Turgeon B.G."/>
            <person name="de Wit P.J.G.M."/>
            <person name="Zhong S."/>
            <person name="Goodwin S.B."/>
            <person name="Grigoriev I.V."/>
        </authorList>
    </citation>
    <scope>NUCLEOTIDE SEQUENCE [LARGE SCALE GENOMIC DNA]</scope>
    <source>
        <strain evidence="3 4">SO2202</strain>
    </source>
</reference>
<dbReference type="GO" id="GO:0016787">
    <property type="term" value="F:hydrolase activity"/>
    <property type="evidence" value="ECO:0007669"/>
    <property type="project" value="UniProtKB-KW"/>
</dbReference>
<dbReference type="eggNOG" id="ENOG502SJJ1">
    <property type="taxonomic scope" value="Eukaryota"/>
</dbReference>
<dbReference type="Pfam" id="PF16483">
    <property type="entry name" value="Glyco_hydro_64"/>
    <property type="match status" value="1"/>
</dbReference>
<evidence type="ECO:0000313" key="3">
    <source>
        <dbReference type="EMBL" id="EMF09999.1"/>
    </source>
</evidence>
<feature type="chain" id="PRO_5004032160" evidence="1">
    <location>
        <begin position="22"/>
        <end position="469"/>
    </location>
</feature>
<dbReference type="OMA" id="RIIHANM"/>
<name>M3CZE1_SPHMS</name>
<feature type="domain" description="GH64" evidence="2">
    <location>
        <begin position="87"/>
        <end position="452"/>
    </location>
</feature>
<dbReference type="OrthoDB" id="10058186at2759"/>
<evidence type="ECO:0000259" key="2">
    <source>
        <dbReference type="PROSITE" id="PS52006"/>
    </source>
</evidence>
<keyword evidence="4" id="KW-1185">Reference proteome</keyword>
<dbReference type="InterPro" id="IPR037398">
    <property type="entry name" value="Glyco_hydro_64_fam"/>
</dbReference>
<dbReference type="GeneID" id="27906281"/>
<dbReference type="Proteomes" id="UP000016931">
    <property type="component" value="Unassembled WGS sequence"/>
</dbReference>
<dbReference type="RefSeq" id="XP_016758120.1">
    <property type="nucleotide sequence ID" value="XM_016909144.1"/>
</dbReference>
<dbReference type="InterPro" id="IPR032477">
    <property type="entry name" value="Glyco_hydro_64"/>
</dbReference>
<dbReference type="PANTHER" id="PTHR38165:SF1">
    <property type="entry name" value="GLUCANASE B"/>
    <property type="match status" value="1"/>
</dbReference>
<dbReference type="HOGENOM" id="CLU_032886_0_0_1"/>
<gene>
    <name evidence="3" type="ORF">SEPMUDRAFT_49956</name>
</gene>
<sequence length="469" mass="49758">MGILSRLATILDAVLITSALGTPTAVISDGLLVQAGGGTVATLPFVNNNNSIIVQPGAVNDIVVTRQNTLNATDDSPSPPMFSPQANPRLLLNLVNQIRAGPVSAYITGLDLRGRLVFVQSNGKFYYPTATPGRSKPQQIKDANIAIPLGAVGSTKTVTLPDYITSGRVYFGVGALHFFTVYPSGAAGPTLVQPAANNPRDPSAGVRWGFIELTNNAAGLYANLSNVDFVGLVLGMAVKTGSGSTLQAKGLKPGSLQPMCDNMRSAGAKDGQPWGKLCLTDQSGHALRVLAPQDYLAISGSQKFKDYWTKYIDRVMARYTKEPLTIITPRNGNITCRTVNNNALACNGDNHAYGPPTAVDIFGCNSGPFQAYPNANSIHQDVYPRICAAFNRATLLLRGGNVQPSLPASSYYRSEPNNLYAKHVHALSVDGTGYAFPYDDVNPQGGTDQAGLLHDPNPKLLIIYVGGQQ</sequence>
<dbReference type="Gene3D" id="3.30.920.50">
    <property type="entry name" value="Beta-1,3-glucanase, C-terminal domain"/>
    <property type="match status" value="1"/>
</dbReference>
<dbReference type="InterPro" id="IPR037176">
    <property type="entry name" value="Osmotin/thaumatin-like_sf"/>
</dbReference>
<dbReference type="PROSITE" id="PS52006">
    <property type="entry name" value="GH64"/>
    <property type="match status" value="1"/>
</dbReference>
<dbReference type="EMBL" id="KB456268">
    <property type="protein sequence ID" value="EMF09999.1"/>
    <property type="molecule type" value="Genomic_DNA"/>
</dbReference>
<protein>
    <submittedName>
        <fullName evidence="3">Glycoside hydrolase family 64 protein</fullName>
    </submittedName>
</protein>
<proteinExistence type="predicted"/>
<evidence type="ECO:0000256" key="1">
    <source>
        <dbReference type="SAM" id="SignalP"/>
    </source>
</evidence>
<organism evidence="3 4">
    <name type="scientific">Sphaerulina musiva (strain SO2202)</name>
    <name type="common">Poplar stem canker fungus</name>
    <name type="synonym">Septoria musiva</name>
    <dbReference type="NCBI Taxonomy" id="692275"/>
    <lineage>
        <taxon>Eukaryota</taxon>
        <taxon>Fungi</taxon>
        <taxon>Dikarya</taxon>
        <taxon>Ascomycota</taxon>
        <taxon>Pezizomycotina</taxon>
        <taxon>Dothideomycetes</taxon>
        <taxon>Dothideomycetidae</taxon>
        <taxon>Mycosphaerellales</taxon>
        <taxon>Mycosphaerellaceae</taxon>
        <taxon>Sphaerulina</taxon>
    </lineage>
</organism>
<accession>M3CZE1</accession>
<keyword evidence="1" id="KW-0732">Signal</keyword>
<keyword evidence="3" id="KW-0378">Hydrolase</keyword>
<feature type="signal peptide" evidence="1">
    <location>
        <begin position="1"/>
        <end position="21"/>
    </location>
</feature>